<gene>
    <name evidence="6" type="ORF">GCM10009627_22850</name>
</gene>
<evidence type="ECO:0000256" key="3">
    <source>
        <dbReference type="RuleBase" id="RU361153"/>
    </source>
</evidence>
<dbReference type="InterPro" id="IPR001547">
    <property type="entry name" value="Glyco_hydro_5"/>
</dbReference>
<evidence type="ECO:0000256" key="2">
    <source>
        <dbReference type="ARBA" id="ARBA00023295"/>
    </source>
</evidence>
<dbReference type="InterPro" id="IPR017853">
    <property type="entry name" value="GH"/>
</dbReference>
<sequence length="398" mass="43590">MTIHTTTSTDGRGRPTRGRLRRIATVVAAVCAGVTALALAVPTTASATPATTTGTSVAVAAARHGHDAGPDARPDARLDPTRFHGVNWADPRDNYVNGPVVLSGLSTSDDYRTTYRKADRVIREFRKDLGADTVRLPVNPYSVGTTWWNSYRAVIDAARHRDVKVVLGYWEGSDASKDGKVDDPAAWWGMWDTLTRTYSHDSGVFFEPMNEPFGYAPADWVQLATTWVQRYTAQGIPRDRVFVSGTGYNDHVDAICAAPALDGTYVSQHYYGYWGTRNAAEWKADFESRLGDQACSNRTVLDEFGVPMTTGVDYRGSDTTGNADADNSVAFLQTVATVVRQRHLGAVYWPGLRTDDTYSLETIRGSGSNLSLRVTNDSGLALLHWAWGEGRRAPFAVR</sequence>
<evidence type="ECO:0000313" key="7">
    <source>
        <dbReference type="Proteomes" id="UP001501742"/>
    </source>
</evidence>
<evidence type="ECO:0000256" key="1">
    <source>
        <dbReference type="ARBA" id="ARBA00022801"/>
    </source>
</evidence>
<dbReference type="RefSeq" id="WP_204607244.1">
    <property type="nucleotide sequence ID" value="NZ_BAAAJX010000011.1"/>
</dbReference>
<evidence type="ECO:0000256" key="4">
    <source>
        <dbReference type="SAM" id="Phobius"/>
    </source>
</evidence>
<keyword evidence="4" id="KW-1133">Transmembrane helix</keyword>
<accession>A0ABP4K568</accession>
<reference evidence="7" key="1">
    <citation type="journal article" date="2019" name="Int. J. Syst. Evol. Microbiol.">
        <title>The Global Catalogue of Microorganisms (GCM) 10K type strain sequencing project: providing services to taxonomists for standard genome sequencing and annotation.</title>
        <authorList>
            <consortium name="The Broad Institute Genomics Platform"/>
            <consortium name="The Broad Institute Genome Sequencing Center for Infectious Disease"/>
            <person name="Wu L."/>
            <person name="Ma J."/>
        </authorList>
    </citation>
    <scope>NUCLEOTIDE SEQUENCE [LARGE SCALE GENOMIC DNA]</scope>
    <source>
        <strain evidence="7">JCM 12140</strain>
    </source>
</reference>
<keyword evidence="4" id="KW-0812">Transmembrane</keyword>
<keyword evidence="2 3" id="KW-0326">Glycosidase</keyword>
<keyword evidence="7" id="KW-1185">Reference proteome</keyword>
<protein>
    <submittedName>
        <fullName evidence="6">Cellulase family glycosylhydrolase</fullName>
    </submittedName>
</protein>
<evidence type="ECO:0000259" key="5">
    <source>
        <dbReference type="Pfam" id="PF00150"/>
    </source>
</evidence>
<dbReference type="EMBL" id="BAAAJX010000011">
    <property type="protein sequence ID" value="GAA1493939.1"/>
    <property type="molecule type" value="Genomic_DNA"/>
</dbReference>
<organism evidence="6 7">
    <name type="scientific">Curtobacterium herbarum</name>
    <dbReference type="NCBI Taxonomy" id="150122"/>
    <lineage>
        <taxon>Bacteria</taxon>
        <taxon>Bacillati</taxon>
        <taxon>Actinomycetota</taxon>
        <taxon>Actinomycetes</taxon>
        <taxon>Micrococcales</taxon>
        <taxon>Microbacteriaceae</taxon>
        <taxon>Curtobacterium</taxon>
    </lineage>
</organism>
<dbReference type="Proteomes" id="UP001501742">
    <property type="component" value="Unassembled WGS sequence"/>
</dbReference>
<comment type="caution">
    <text evidence="6">The sequence shown here is derived from an EMBL/GenBank/DDBJ whole genome shotgun (WGS) entry which is preliminary data.</text>
</comment>
<dbReference type="SUPFAM" id="SSF51445">
    <property type="entry name" value="(Trans)glycosidases"/>
    <property type="match status" value="1"/>
</dbReference>
<proteinExistence type="inferred from homology"/>
<evidence type="ECO:0000313" key="6">
    <source>
        <dbReference type="EMBL" id="GAA1493939.1"/>
    </source>
</evidence>
<comment type="similarity">
    <text evidence="3">Belongs to the glycosyl hydrolase 5 (cellulase A) family.</text>
</comment>
<feature type="domain" description="Glycoside hydrolase family 5" evidence="5">
    <location>
        <begin position="99"/>
        <end position="349"/>
    </location>
</feature>
<name>A0ABP4K568_9MICO</name>
<keyword evidence="1 3" id="KW-0378">Hydrolase</keyword>
<dbReference type="Pfam" id="PF00150">
    <property type="entry name" value="Cellulase"/>
    <property type="match status" value="1"/>
</dbReference>
<feature type="transmembrane region" description="Helical" evidence="4">
    <location>
        <begin position="20"/>
        <end position="41"/>
    </location>
</feature>
<keyword evidence="4" id="KW-0472">Membrane</keyword>
<dbReference type="Gene3D" id="3.20.20.80">
    <property type="entry name" value="Glycosidases"/>
    <property type="match status" value="1"/>
</dbReference>